<keyword evidence="6" id="KW-0694">RNA-binding</keyword>
<dbReference type="InterPro" id="IPR027951">
    <property type="entry name" value="Nepro_N"/>
</dbReference>
<feature type="region of interest" description="Disordered" evidence="7">
    <location>
        <begin position="402"/>
        <end position="439"/>
    </location>
</feature>
<evidence type="ECO:0000256" key="1">
    <source>
        <dbReference type="ARBA" id="ARBA00009673"/>
    </source>
</evidence>
<dbReference type="EC" id="3.1.1.96" evidence="2 6"/>
<comment type="catalytic activity">
    <reaction evidence="5">
        <text>a D-aminoacyl-tRNA + H2O = a tRNA + a D-alpha-amino acid + H(+)</text>
        <dbReference type="Rhea" id="RHEA:13953"/>
        <dbReference type="Rhea" id="RHEA-COMP:10123"/>
        <dbReference type="Rhea" id="RHEA-COMP:10124"/>
        <dbReference type="ChEBI" id="CHEBI:15377"/>
        <dbReference type="ChEBI" id="CHEBI:15378"/>
        <dbReference type="ChEBI" id="CHEBI:59871"/>
        <dbReference type="ChEBI" id="CHEBI:78442"/>
        <dbReference type="ChEBI" id="CHEBI:79333"/>
        <dbReference type="EC" id="3.1.1.96"/>
    </reaction>
</comment>
<feature type="transmembrane region" description="Helical" evidence="8">
    <location>
        <begin position="301"/>
        <end position="323"/>
    </location>
</feature>
<evidence type="ECO:0000256" key="8">
    <source>
        <dbReference type="SAM" id="Phobius"/>
    </source>
</evidence>
<evidence type="ECO:0000313" key="10">
    <source>
        <dbReference type="EMBL" id="PVZ99529.1"/>
    </source>
</evidence>
<name>A0A2U1J396_SMIAN</name>
<feature type="domain" description="Nucleolus and neural progenitor protein-like N-terminal" evidence="9">
    <location>
        <begin position="184"/>
        <end position="335"/>
    </location>
</feature>
<sequence length="439" mass="50953">MRAVLQRVKWANVVVDGKVVGEIKNGICALIGISMHDTEKDMEYTVDQILKAPMFERSGEKELTVHEMDYEILCISQFTLYGKTVKGNKPDFHESMKSETSKPFFDEFVSKLKEAYKSSKVQTGEFGAMMDMDFKKTIWKPSKLDKVLKTNLNSKKKKNNEIQQISVDKNFTKFNGYFNKIEIIQRHSTNQELLVEVQLMNKVIYQHRSQQKKAKFYKKLAELKKHFERLDRANVQGFVSDIRQSFFTDKNQQKQWDCIPTKEFVENCSFRLKEIIKLLIKIEMLCKKTYLMFMDQVRKTFFMNLALVVCGIVSRINVLVYVWKGRLLNLYTILYEMLDKLSNGEKRVKKTKSKVEEVTEPGKVIEELQGQLEEEFNIDYSGIEDEYVKAVKSKIMNELVSNSDFTSGNKTTDEPGNKTKGIKGELDSFDDGEDLGEAV</sequence>
<dbReference type="GO" id="GO:0106026">
    <property type="term" value="F:Gly-tRNA(Ala) deacylase activity"/>
    <property type="evidence" value="ECO:0007669"/>
    <property type="project" value="RHEA"/>
</dbReference>
<feature type="compositionally biased region" description="Acidic residues" evidence="7">
    <location>
        <begin position="427"/>
        <end position="439"/>
    </location>
</feature>
<protein>
    <recommendedName>
        <fullName evidence="3 6">D-aminoacyl-tRNA deacylase</fullName>
        <ecNumber evidence="2 6">3.1.1.96</ecNumber>
    </recommendedName>
</protein>
<evidence type="ECO:0000313" key="11">
    <source>
        <dbReference type="Proteomes" id="UP000245591"/>
    </source>
</evidence>
<dbReference type="InterPro" id="IPR003732">
    <property type="entry name" value="Daa-tRNA_deacyls_DTD"/>
</dbReference>
<dbReference type="GO" id="GO:0000049">
    <property type="term" value="F:tRNA binding"/>
    <property type="evidence" value="ECO:0007669"/>
    <property type="project" value="UniProtKB-KW"/>
</dbReference>
<comment type="catalytic activity">
    <reaction evidence="4">
        <text>glycyl-tRNA(Ala) + H2O = tRNA(Ala) + glycine + H(+)</text>
        <dbReference type="Rhea" id="RHEA:53744"/>
        <dbReference type="Rhea" id="RHEA-COMP:9657"/>
        <dbReference type="Rhea" id="RHEA-COMP:13640"/>
        <dbReference type="ChEBI" id="CHEBI:15377"/>
        <dbReference type="ChEBI" id="CHEBI:15378"/>
        <dbReference type="ChEBI" id="CHEBI:57305"/>
        <dbReference type="ChEBI" id="CHEBI:78442"/>
        <dbReference type="ChEBI" id="CHEBI:78522"/>
        <dbReference type="EC" id="3.1.1.96"/>
    </reaction>
</comment>
<dbReference type="GO" id="GO:0005737">
    <property type="term" value="C:cytoplasm"/>
    <property type="evidence" value="ECO:0007669"/>
    <property type="project" value="UniProtKB-SubCell"/>
</dbReference>
<keyword evidence="6" id="KW-0820">tRNA-binding</keyword>
<evidence type="ECO:0000256" key="3">
    <source>
        <dbReference type="ARBA" id="ARBA00020007"/>
    </source>
</evidence>
<dbReference type="GO" id="GO:0051500">
    <property type="term" value="F:D-tyrosyl-tRNA(Tyr) deacylase activity"/>
    <property type="evidence" value="ECO:0007669"/>
    <property type="project" value="TreeGrafter"/>
</dbReference>
<evidence type="ECO:0000259" key="9">
    <source>
        <dbReference type="Pfam" id="PF14780"/>
    </source>
</evidence>
<proteinExistence type="inferred from homology"/>
<dbReference type="PANTHER" id="PTHR10472">
    <property type="entry name" value="D-TYROSYL-TRNA TYR DEACYLASE"/>
    <property type="match status" value="1"/>
</dbReference>
<evidence type="ECO:0000256" key="2">
    <source>
        <dbReference type="ARBA" id="ARBA00013056"/>
    </source>
</evidence>
<comment type="similarity">
    <text evidence="1 6">Belongs to the DTD family.</text>
</comment>
<dbReference type="Proteomes" id="UP000245591">
    <property type="component" value="Unassembled WGS sequence"/>
</dbReference>
<comment type="subcellular location">
    <subcellularLocation>
        <location evidence="6">Cytoplasm</location>
    </subcellularLocation>
</comment>
<evidence type="ECO:0000256" key="6">
    <source>
        <dbReference type="RuleBase" id="RU003470"/>
    </source>
</evidence>
<dbReference type="InterPro" id="IPR023509">
    <property type="entry name" value="DTD-like_sf"/>
</dbReference>
<keyword evidence="6" id="KW-0963">Cytoplasm</keyword>
<keyword evidence="11" id="KW-1185">Reference proteome</keyword>
<evidence type="ECO:0000256" key="4">
    <source>
        <dbReference type="ARBA" id="ARBA00047676"/>
    </source>
</evidence>
<gene>
    <name evidence="10" type="ORF">BB558_004426</name>
</gene>
<accession>A0A2U1J396</accession>
<dbReference type="AlphaFoldDB" id="A0A2U1J396"/>
<keyword evidence="8" id="KW-0472">Membrane</keyword>
<reference evidence="10 11" key="1">
    <citation type="journal article" date="2018" name="MBio">
        <title>Comparative Genomics Reveals the Core Gene Toolbox for the Fungus-Insect Symbiosis.</title>
        <authorList>
            <person name="Wang Y."/>
            <person name="Stata M."/>
            <person name="Wang W."/>
            <person name="Stajich J.E."/>
            <person name="White M.M."/>
            <person name="Moncalvo J.M."/>
        </authorList>
    </citation>
    <scope>NUCLEOTIDE SEQUENCE [LARGE SCALE GENOMIC DNA]</scope>
    <source>
        <strain evidence="10 11">AUS-126-30</strain>
    </source>
</reference>
<evidence type="ECO:0000256" key="7">
    <source>
        <dbReference type="SAM" id="MobiDB-lite"/>
    </source>
</evidence>
<evidence type="ECO:0000256" key="5">
    <source>
        <dbReference type="ARBA" id="ARBA00048018"/>
    </source>
</evidence>
<feature type="compositionally biased region" description="Basic and acidic residues" evidence="7">
    <location>
        <begin position="411"/>
        <end position="426"/>
    </location>
</feature>
<dbReference type="EMBL" id="MBFU01000431">
    <property type="protein sequence ID" value="PVZ99529.1"/>
    <property type="molecule type" value="Genomic_DNA"/>
</dbReference>
<dbReference type="PANTHER" id="PTHR10472:SF5">
    <property type="entry name" value="D-AMINOACYL-TRNA DEACYLASE 1"/>
    <property type="match status" value="1"/>
</dbReference>
<dbReference type="Pfam" id="PF02580">
    <property type="entry name" value="Tyr_Deacylase"/>
    <property type="match status" value="1"/>
</dbReference>
<keyword evidence="6" id="KW-0378">Hydrolase</keyword>
<dbReference type="Pfam" id="PF14780">
    <property type="entry name" value="NEPRO_N"/>
    <property type="match status" value="1"/>
</dbReference>
<organism evidence="10 11">
    <name type="scientific">Smittium angustum</name>
    <dbReference type="NCBI Taxonomy" id="133377"/>
    <lineage>
        <taxon>Eukaryota</taxon>
        <taxon>Fungi</taxon>
        <taxon>Fungi incertae sedis</taxon>
        <taxon>Zoopagomycota</taxon>
        <taxon>Kickxellomycotina</taxon>
        <taxon>Harpellomycetes</taxon>
        <taxon>Harpellales</taxon>
        <taxon>Legeriomycetaceae</taxon>
        <taxon>Smittium</taxon>
    </lineage>
</organism>
<comment type="caution">
    <text evidence="10">The sequence shown here is derived from an EMBL/GenBank/DDBJ whole genome shotgun (WGS) entry which is preliminary data.</text>
</comment>
<dbReference type="FunFam" id="3.50.80.10:FF:000001">
    <property type="entry name" value="D-aminoacyl-tRNA deacylase"/>
    <property type="match status" value="1"/>
</dbReference>
<dbReference type="Gene3D" id="3.50.80.10">
    <property type="entry name" value="D-tyrosyl-tRNA(Tyr) deacylase"/>
    <property type="match status" value="1"/>
</dbReference>
<dbReference type="SUPFAM" id="SSF69500">
    <property type="entry name" value="DTD-like"/>
    <property type="match status" value="1"/>
</dbReference>
<dbReference type="NCBIfam" id="TIGR00256">
    <property type="entry name" value="D-aminoacyl-tRNA deacylase"/>
    <property type="match status" value="1"/>
</dbReference>
<keyword evidence="8" id="KW-1133">Transmembrane helix</keyword>
<keyword evidence="8" id="KW-0812">Transmembrane</keyword>